<dbReference type="Gramene" id="KRH63299">
    <property type="protein sequence ID" value="KRH63299"/>
    <property type="gene ID" value="GLYMA_04G166400"/>
</dbReference>
<accession>A0A0R0KG76</accession>
<protein>
    <submittedName>
        <fullName evidence="1 2">Uncharacterized protein</fullName>
    </submittedName>
</protein>
<keyword evidence="3" id="KW-1185">Reference proteome</keyword>
<evidence type="ECO:0000313" key="3">
    <source>
        <dbReference type="Proteomes" id="UP000008827"/>
    </source>
</evidence>
<reference evidence="1" key="3">
    <citation type="submission" date="2018-07" db="EMBL/GenBank/DDBJ databases">
        <title>WGS assembly of Glycine max.</title>
        <authorList>
            <person name="Schmutz J."/>
            <person name="Cannon S."/>
            <person name="Schlueter J."/>
            <person name="Ma J."/>
            <person name="Mitros T."/>
            <person name="Nelson W."/>
            <person name="Hyten D."/>
            <person name="Song Q."/>
            <person name="Thelen J."/>
            <person name="Cheng J."/>
            <person name="Xu D."/>
            <person name="Hellsten U."/>
            <person name="May G."/>
            <person name="Yu Y."/>
            <person name="Sakurai T."/>
            <person name="Umezawa T."/>
            <person name="Bhattacharyya M."/>
            <person name="Sandhu D."/>
            <person name="Valliyodan B."/>
            <person name="Lindquist E."/>
            <person name="Peto M."/>
            <person name="Grant D."/>
            <person name="Shu S."/>
            <person name="Goodstein D."/>
            <person name="Barry K."/>
            <person name="Futrell-Griggs M."/>
            <person name="Abernathy B."/>
            <person name="Du J."/>
            <person name="Tian Z."/>
            <person name="Zhu L."/>
            <person name="Gill N."/>
            <person name="Joshi T."/>
            <person name="Libault M."/>
            <person name="Sethuraman A."/>
            <person name="Zhang X."/>
            <person name="Shinozaki K."/>
            <person name="Nguyen H."/>
            <person name="Wing R."/>
            <person name="Cregan P."/>
            <person name="Specht J."/>
            <person name="Grimwood J."/>
            <person name="Rokhsar D."/>
            <person name="Stacey G."/>
            <person name="Shoemaker R."/>
            <person name="Jackson S."/>
        </authorList>
    </citation>
    <scope>NUCLEOTIDE SEQUENCE</scope>
    <source>
        <tissue evidence="1">Callus</tissue>
    </source>
</reference>
<dbReference type="InParanoid" id="A0A0R0KG76"/>
<gene>
    <name evidence="1" type="ORF">GLYMA_04G166400</name>
</gene>
<dbReference type="EnsemblPlants" id="KRH63299">
    <property type="protein sequence ID" value="KRH63299"/>
    <property type="gene ID" value="GLYMA_04G166400"/>
</dbReference>
<name>A0A0R0KG76_SOYBN</name>
<dbReference type="EMBL" id="CM000837">
    <property type="protein sequence ID" value="KRH63299.1"/>
    <property type="molecule type" value="Genomic_DNA"/>
</dbReference>
<evidence type="ECO:0000313" key="2">
    <source>
        <dbReference type="EnsemblPlants" id="KRH63299"/>
    </source>
</evidence>
<dbReference type="Proteomes" id="UP000008827">
    <property type="component" value="Chromosome 4"/>
</dbReference>
<sequence>MMSAHCWLIKGIREMLHLNPFTLTNNLHPFGSVWRRHTTTFLHTPHVIQ</sequence>
<organism evidence="1">
    <name type="scientific">Glycine max</name>
    <name type="common">Soybean</name>
    <name type="synonym">Glycine hispida</name>
    <dbReference type="NCBI Taxonomy" id="3847"/>
    <lineage>
        <taxon>Eukaryota</taxon>
        <taxon>Viridiplantae</taxon>
        <taxon>Streptophyta</taxon>
        <taxon>Embryophyta</taxon>
        <taxon>Tracheophyta</taxon>
        <taxon>Spermatophyta</taxon>
        <taxon>Magnoliopsida</taxon>
        <taxon>eudicotyledons</taxon>
        <taxon>Gunneridae</taxon>
        <taxon>Pentapetalae</taxon>
        <taxon>rosids</taxon>
        <taxon>fabids</taxon>
        <taxon>Fabales</taxon>
        <taxon>Fabaceae</taxon>
        <taxon>Papilionoideae</taxon>
        <taxon>50 kb inversion clade</taxon>
        <taxon>NPAAA clade</taxon>
        <taxon>indigoferoid/millettioid clade</taxon>
        <taxon>Phaseoleae</taxon>
        <taxon>Glycine</taxon>
        <taxon>Glycine subgen. Soja</taxon>
    </lineage>
</organism>
<proteinExistence type="predicted"/>
<reference evidence="2" key="2">
    <citation type="submission" date="2018-02" db="UniProtKB">
        <authorList>
            <consortium name="EnsemblPlants"/>
        </authorList>
    </citation>
    <scope>IDENTIFICATION</scope>
    <source>
        <strain evidence="2">Williams 82</strain>
    </source>
</reference>
<dbReference type="AlphaFoldDB" id="A0A0R0KG76"/>
<evidence type="ECO:0000313" key="1">
    <source>
        <dbReference type="EMBL" id="KRH63299.1"/>
    </source>
</evidence>
<reference evidence="1 2" key="1">
    <citation type="journal article" date="2010" name="Nature">
        <title>Genome sequence of the palaeopolyploid soybean.</title>
        <authorList>
            <person name="Schmutz J."/>
            <person name="Cannon S.B."/>
            <person name="Schlueter J."/>
            <person name="Ma J."/>
            <person name="Mitros T."/>
            <person name="Nelson W."/>
            <person name="Hyten D.L."/>
            <person name="Song Q."/>
            <person name="Thelen J.J."/>
            <person name="Cheng J."/>
            <person name="Xu D."/>
            <person name="Hellsten U."/>
            <person name="May G.D."/>
            <person name="Yu Y."/>
            <person name="Sakurai T."/>
            <person name="Umezawa T."/>
            <person name="Bhattacharyya M.K."/>
            <person name="Sandhu D."/>
            <person name="Valliyodan B."/>
            <person name="Lindquist E."/>
            <person name="Peto M."/>
            <person name="Grant D."/>
            <person name="Shu S."/>
            <person name="Goodstein D."/>
            <person name="Barry K."/>
            <person name="Futrell-Griggs M."/>
            <person name="Abernathy B."/>
            <person name="Du J."/>
            <person name="Tian Z."/>
            <person name="Zhu L."/>
            <person name="Gill N."/>
            <person name="Joshi T."/>
            <person name="Libault M."/>
            <person name="Sethuraman A."/>
            <person name="Zhang X.-C."/>
            <person name="Shinozaki K."/>
            <person name="Nguyen H.T."/>
            <person name="Wing R.A."/>
            <person name="Cregan P."/>
            <person name="Specht J."/>
            <person name="Grimwood J."/>
            <person name="Rokhsar D."/>
            <person name="Stacey G."/>
            <person name="Shoemaker R.C."/>
            <person name="Jackson S.A."/>
        </authorList>
    </citation>
    <scope>NUCLEOTIDE SEQUENCE [LARGE SCALE GENOMIC DNA]</scope>
    <source>
        <strain evidence="2">cv. Williams 82</strain>
        <tissue evidence="1">Callus</tissue>
    </source>
</reference>